<dbReference type="PANTHER" id="PTHR47529">
    <property type="entry name" value="PEPTIDYL-PROLYL CIS-TRANS ISOMERASE D"/>
    <property type="match status" value="1"/>
</dbReference>
<dbReference type="AlphaFoldDB" id="A0A4R5VEK4"/>
<dbReference type="InterPro" id="IPR000297">
    <property type="entry name" value="PPIase_PpiC"/>
</dbReference>
<keyword evidence="10" id="KW-1185">Reference proteome</keyword>
<dbReference type="InterPro" id="IPR052029">
    <property type="entry name" value="PpiD_chaperone"/>
</dbReference>
<dbReference type="RefSeq" id="WP_133358696.1">
    <property type="nucleotide sequence ID" value="NZ_SMUV01000053.1"/>
</dbReference>
<dbReference type="InterPro" id="IPR027304">
    <property type="entry name" value="Trigger_fact/SurA_dom_sf"/>
</dbReference>
<evidence type="ECO:0000256" key="6">
    <source>
        <dbReference type="ARBA" id="ARBA00023186"/>
    </source>
</evidence>
<dbReference type="Pfam" id="PF13624">
    <property type="entry name" value="SurA_N_3"/>
    <property type="match status" value="1"/>
</dbReference>
<evidence type="ECO:0000256" key="7">
    <source>
        <dbReference type="ARBA" id="ARBA00038408"/>
    </source>
</evidence>
<gene>
    <name evidence="9" type="ORF">E1832_05315</name>
</gene>
<evidence type="ECO:0000256" key="5">
    <source>
        <dbReference type="ARBA" id="ARBA00023136"/>
    </source>
</evidence>
<dbReference type="SUPFAM" id="SSF54534">
    <property type="entry name" value="FKBP-like"/>
    <property type="match status" value="1"/>
</dbReference>
<dbReference type="PANTHER" id="PTHR47529:SF1">
    <property type="entry name" value="PERIPLASMIC CHAPERONE PPID"/>
    <property type="match status" value="1"/>
</dbReference>
<dbReference type="Pfam" id="PF13145">
    <property type="entry name" value="Rotamase_2"/>
    <property type="match status" value="1"/>
</dbReference>
<comment type="caution">
    <text evidence="9">The sequence shown here is derived from an EMBL/GenBank/DDBJ whole genome shotgun (WGS) entry which is preliminary data.</text>
</comment>
<evidence type="ECO:0000256" key="4">
    <source>
        <dbReference type="ARBA" id="ARBA00022989"/>
    </source>
</evidence>
<keyword evidence="3" id="KW-0812">Transmembrane</keyword>
<protein>
    <submittedName>
        <fullName evidence="9">Peptidylprolyl isomerase</fullName>
    </submittedName>
</protein>
<keyword evidence="4" id="KW-1133">Transmembrane helix</keyword>
<evidence type="ECO:0000256" key="3">
    <source>
        <dbReference type="ARBA" id="ARBA00022692"/>
    </source>
</evidence>
<dbReference type="Gene3D" id="1.10.4030.10">
    <property type="entry name" value="Porin chaperone SurA, peptide-binding domain"/>
    <property type="match status" value="1"/>
</dbReference>
<evidence type="ECO:0000313" key="9">
    <source>
        <dbReference type="EMBL" id="TDK50804.1"/>
    </source>
</evidence>
<keyword evidence="9" id="KW-0413">Isomerase</keyword>
<evidence type="ECO:0000256" key="1">
    <source>
        <dbReference type="ARBA" id="ARBA00004401"/>
    </source>
</evidence>
<reference evidence="9 10" key="1">
    <citation type="submission" date="2019-03" db="EMBL/GenBank/DDBJ databases">
        <title>Ruegeria lutea sp. nov., a novel strain, isolated from marine sediment, the Masan Bay, South Korea.</title>
        <authorList>
            <person name="Kim J."/>
            <person name="Kim D.-Y."/>
            <person name="Lee S.-S."/>
        </authorList>
    </citation>
    <scope>NUCLEOTIDE SEQUENCE [LARGE SCALE GENOMIC DNA]</scope>
    <source>
        <strain evidence="9 10">318-1</strain>
    </source>
</reference>
<organism evidence="9 10">
    <name type="scientific">Antarcticimicrobium luteum</name>
    <dbReference type="NCBI Taxonomy" id="2547397"/>
    <lineage>
        <taxon>Bacteria</taxon>
        <taxon>Pseudomonadati</taxon>
        <taxon>Pseudomonadota</taxon>
        <taxon>Alphaproteobacteria</taxon>
        <taxon>Rhodobacterales</taxon>
        <taxon>Paracoccaceae</taxon>
        <taxon>Antarcticimicrobium</taxon>
    </lineage>
</organism>
<keyword evidence="5" id="KW-0472">Membrane</keyword>
<evidence type="ECO:0000313" key="10">
    <source>
        <dbReference type="Proteomes" id="UP000295301"/>
    </source>
</evidence>
<evidence type="ECO:0000256" key="2">
    <source>
        <dbReference type="ARBA" id="ARBA00022475"/>
    </source>
</evidence>
<sequence length="615" mass="66360">MAARVKQFSKTFVWILLGLLVAGLAGFGATNLTGTVRTVAKVGDETVSVDAYARELQREIRAVEAQTGQPMQMSEARARGIDQQVLARLVALASIDNEVATLGLSVGDEKLQQEIVAIPAFQGIDGTFDRETYRFALDQAGVSEAEFEADLRAEAARTLVQGAIVGGVTMPDTLVNTLVDYVAARRSFAMVTLTAEDLDAPLPAPDDAALRAFYDADPERFTLPETKRISYVTLTPDMILDQVEVDEAALRQLYDERAEDYSIPERRLVERLVFPDEAAAASAMAQIEVGGTTTFEALVTGRGLSLGDVDMGDQAASDLGDAAGAVFAAEIGAVVGPLPSDLGPALYRVNGRLEARDTPFEEARDDLREELAAERARRLIETRAQDIDDLLAGGATLEDLAKETDMELGRIDWTADSADGVAAYDAFREAAQKVSPEDFPEVGFLEDGGIFALRLDDTLAPRPEPFEQARARAIEGWTLQQTELALTEQAGALVAELGADGDFADAGLEPRVETGLTRTAFLEGTPPDFMAQVFEMEPGALRVIGAGDRVLIVRLDEVLPPAETADLARMRSGFGQELDQVLAQALFDAFVRDARLRARPMLDQRALNAVQSSFQ</sequence>
<dbReference type="GO" id="GO:0005886">
    <property type="term" value="C:plasma membrane"/>
    <property type="evidence" value="ECO:0007669"/>
    <property type="project" value="UniProtKB-SubCell"/>
</dbReference>
<accession>A0A4R5VEK4</accession>
<proteinExistence type="inferred from homology"/>
<name>A0A4R5VEK4_9RHOB</name>
<keyword evidence="6" id="KW-0143">Chaperone</keyword>
<keyword evidence="2" id="KW-1003">Cell membrane</keyword>
<dbReference type="GO" id="GO:0003755">
    <property type="term" value="F:peptidyl-prolyl cis-trans isomerase activity"/>
    <property type="evidence" value="ECO:0007669"/>
    <property type="project" value="InterPro"/>
</dbReference>
<dbReference type="Proteomes" id="UP000295301">
    <property type="component" value="Unassembled WGS sequence"/>
</dbReference>
<dbReference type="OrthoDB" id="9768393at2"/>
<feature type="domain" description="PpiC" evidence="8">
    <location>
        <begin position="245"/>
        <end position="365"/>
    </location>
</feature>
<comment type="subcellular location">
    <subcellularLocation>
        <location evidence="1">Cell membrane</location>
        <topology evidence="1">Single-pass type II membrane protein</topology>
    </subcellularLocation>
</comment>
<dbReference type="SUPFAM" id="SSF109998">
    <property type="entry name" value="Triger factor/SurA peptide-binding domain-like"/>
    <property type="match status" value="1"/>
</dbReference>
<dbReference type="EMBL" id="SMUV01000053">
    <property type="protein sequence ID" value="TDK50804.1"/>
    <property type="molecule type" value="Genomic_DNA"/>
</dbReference>
<comment type="similarity">
    <text evidence="7">Belongs to the PpiD chaperone family.</text>
</comment>
<evidence type="ECO:0000259" key="8">
    <source>
        <dbReference type="Pfam" id="PF13145"/>
    </source>
</evidence>